<evidence type="ECO:0000313" key="2">
    <source>
        <dbReference type="Proteomes" id="UP000267096"/>
    </source>
</evidence>
<organism evidence="3">
    <name type="scientific">Anisakis simplex</name>
    <name type="common">Herring worm</name>
    <dbReference type="NCBI Taxonomy" id="6269"/>
    <lineage>
        <taxon>Eukaryota</taxon>
        <taxon>Metazoa</taxon>
        <taxon>Ecdysozoa</taxon>
        <taxon>Nematoda</taxon>
        <taxon>Chromadorea</taxon>
        <taxon>Rhabditida</taxon>
        <taxon>Spirurina</taxon>
        <taxon>Ascaridomorpha</taxon>
        <taxon>Ascaridoidea</taxon>
        <taxon>Anisakidae</taxon>
        <taxon>Anisakis</taxon>
        <taxon>Anisakis simplex complex</taxon>
    </lineage>
</organism>
<sequence length="173" mass="19273">MHYPSALHATSKVSCRSLFPSAKSCRPLLGARFQSRRGPAPGGFHYPSALHAASKEVFIICLSFWPPPNLIATYWFATPNQVDSTETAISFPSRTNSQRHPSSIRSPRRLGGQVFVGRLWYPIALPSTVTAFLLSPDLDLSDSYYLSALMATSEVWSRSWCRSAKLRRIALRS</sequence>
<evidence type="ECO:0000313" key="1">
    <source>
        <dbReference type="EMBL" id="VDK49552.1"/>
    </source>
</evidence>
<name>A0A0M3JZK5_ANISI</name>
<evidence type="ECO:0000313" key="3">
    <source>
        <dbReference type="WBParaSite" id="ASIM_0001394501-mRNA-1"/>
    </source>
</evidence>
<proteinExistence type="predicted"/>
<keyword evidence="2" id="KW-1185">Reference proteome</keyword>
<reference evidence="1 2" key="2">
    <citation type="submission" date="2018-11" db="EMBL/GenBank/DDBJ databases">
        <authorList>
            <consortium name="Pathogen Informatics"/>
        </authorList>
    </citation>
    <scope>NUCLEOTIDE SEQUENCE [LARGE SCALE GENOMIC DNA]</scope>
</reference>
<protein>
    <submittedName>
        <fullName evidence="1 3">Uncharacterized protein</fullName>
    </submittedName>
</protein>
<dbReference type="AlphaFoldDB" id="A0A0M3JZK5"/>
<dbReference type="Proteomes" id="UP000267096">
    <property type="component" value="Unassembled WGS sequence"/>
</dbReference>
<gene>
    <name evidence="1" type="ORF">ASIM_LOCUS13373</name>
</gene>
<dbReference type="EMBL" id="UYRR01031375">
    <property type="protein sequence ID" value="VDK49552.1"/>
    <property type="molecule type" value="Genomic_DNA"/>
</dbReference>
<reference evidence="3" key="1">
    <citation type="submission" date="2017-02" db="UniProtKB">
        <authorList>
            <consortium name="WormBaseParasite"/>
        </authorList>
    </citation>
    <scope>IDENTIFICATION</scope>
</reference>
<dbReference type="WBParaSite" id="ASIM_0001394501-mRNA-1">
    <property type="protein sequence ID" value="ASIM_0001394501-mRNA-1"/>
    <property type="gene ID" value="ASIM_0001394501"/>
</dbReference>
<accession>A0A0M3JZK5</accession>